<sequence>MLTDPAPVLPISTALARLFLALTETLDEPDLLTALDPCWDVQPGVSTLSWPAQRRARARLAALDPADLHRRMLAGGVEASELPWTLTQFRLPLTGTPQAPRTGGWTVFCEEVSAQHGFLVWSLHSPDPDPENALNGLRQALRSGRSGPGVDRDALIAVPGFFPNPGTAPGLERGQEILSRASAEGDPLFPGDVPAVIPDAGSDARDLSTAAPHFTRWTRLTLTRDDALRLFAGDLPVPAGIATLPKIRAALQDTLQLDDGEVGRLLGLDAGPTGARDRPSLDVLDRLYALGGLIDRLTREGGASAVGWLRQPVPVLGWRRPIDCCGTRSGLSSVVEMLEGLNDGVFA</sequence>
<comment type="caution">
    <text evidence="2">The sequence shown here is derived from an EMBL/GenBank/DDBJ whole genome shotgun (WGS) entry which is preliminary data.</text>
</comment>
<dbReference type="Pfam" id="PF09722">
    <property type="entry name" value="Xre_MbcA_ParS_C"/>
    <property type="match status" value="1"/>
</dbReference>
<dbReference type="EMBL" id="BMOE01000017">
    <property type="protein sequence ID" value="GGJ87115.1"/>
    <property type="molecule type" value="Genomic_DNA"/>
</dbReference>
<dbReference type="Proteomes" id="UP000635726">
    <property type="component" value="Unassembled WGS sequence"/>
</dbReference>
<feature type="domain" description="Antitoxin Xre/MbcA/ParS-like toxin-binding" evidence="1">
    <location>
        <begin position="301"/>
        <end position="344"/>
    </location>
</feature>
<evidence type="ECO:0000313" key="2">
    <source>
        <dbReference type="EMBL" id="GGJ87115.1"/>
    </source>
</evidence>
<evidence type="ECO:0000313" key="3">
    <source>
        <dbReference type="Proteomes" id="UP000635726"/>
    </source>
</evidence>
<reference evidence="2" key="2">
    <citation type="submission" date="2020-09" db="EMBL/GenBank/DDBJ databases">
        <authorList>
            <person name="Sun Q."/>
            <person name="Ohkuma M."/>
        </authorList>
    </citation>
    <scope>NUCLEOTIDE SEQUENCE</scope>
    <source>
        <strain evidence="2">JCM 14371</strain>
    </source>
</reference>
<gene>
    <name evidence="2" type="ORF">GCM10008939_33940</name>
</gene>
<dbReference type="RefSeq" id="WP_188964496.1">
    <property type="nucleotide sequence ID" value="NZ_BMOE01000017.1"/>
</dbReference>
<dbReference type="InterPro" id="IPR024467">
    <property type="entry name" value="Xre/MbcA/ParS-like_toxin-bd"/>
</dbReference>
<name>A0A917UUW4_9DEIO</name>
<dbReference type="AlphaFoldDB" id="A0A917UUW4"/>
<accession>A0A917UUW4</accession>
<protein>
    <recommendedName>
        <fullName evidence="1">Antitoxin Xre/MbcA/ParS-like toxin-binding domain-containing protein</fullName>
    </recommendedName>
</protein>
<keyword evidence="3" id="KW-1185">Reference proteome</keyword>
<proteinExistence type="predicted"/>
<evidence type="ECO:0000259" key="1">
    <source>
        <dbReference type="Pfam" id="PF09722"/>
    </source>
</evidence>
<organism evidence="2 3">
    <name type="scientific">Deinococcus aquiradiocola</name>
    <dbReference type="NCBI Taxonomy" id="393059"/>
    <lineage>
        <taxon>Bacteria</taxon>
        <taxon>Thermotogati</taxon>
        <taxon>Deinococcota</taxon>
        <taxon>Deinococci</taxon>
        <taxon>Deinococcales</taxon>
        <taxon>Deinococcaceae</taxon>
        <taxon>Deinococcus</taxon>
    </lineage>
</organism>
<reference evidence="2" key="1">
    <citation type="journal article" date="2014" name="Int. J. Syst. Evol. Microbiol.">
        <title>Complete genome sequence of Corynebacterium casei LMG S-19264T (=DSM 44701T), isolated from a smear-ripened cheese.</title>
        <authorList>
            <consortium name="US DOE Joint Genome Institute (JGI-PGF)"/>
            <person name="Walter F."/>
            <person name="Albersmeier A."/>
            <person name="Kalinowski J."/>
            <person name="Ruckert C."/>
        </authorList>
    </citation>
    <scope>NUCLEOTIDE SEQUENCE</scope>
    <source>
        <strain evidence="2">JCM 14371</strain>
    </source>
</reference>